<keyword evidence="8" id="KW-0061">Asparagine biosynthesis</keyword>
<dbReference type="Gene3D" id="3.40.50.620">
    <property type="entry name" value="HUPs"/>
    <property type="match status" value="1"/>
</dbReference>
<feature type="domain" description="Glutamine amidotransferase type-2" evidence="11">
    <location>
        <begin position="2"/>
        <end position="215"/>
    </location>
</feature>
<dbReference type="Gene3D" id="3.60.20.10">
    <property type="entry name" value="Glutamine Phosphoribosylpyrophosphate, subunit 1, domain 1"/>
    <property type="match status" value="1"/>
</dbReference>
<evidence type="ECO:0000313" key="13">
    <source>
        <dbReference type="EMBL" id="SDV10546.1"/>
    </source>
</evidence>
<dbReference type="PIRSF" id="PIRSF001589">
    <property type="entry name" value="Asn_synthetase_glu-h"/>
    <property type="match status" value="1"/>
</dbReference>
<gene>
    <name evidence="12" type="primary">asnB</name>
    <name evidence="12" type="ORF">F1720_16620</name>
    <name evidence="13" type="ORF">SAMN04490181_4938</name>
</gene>
<dbReference type="GO" id="GO:0004066">
    <property type="term" value="F:asparagine synthase (glutamine-hydrolyzing) activity"/>
    <property type="evidence" value="ECO:0007669"/>
    <property type="project" value="UniProtKB-EC"/>
</dbReference>
<evidence type="ECO:0000313" key="14">
    <source>
        <dbReference type="Proteomes" id="UP000199620"/>
    </source>
</evidence>
<dbReference type="RefSeq" id="WP_090292767.1">
    <property type="nucleotide sequence ID" value="NZ_BMNU01000009.1"/>
</dbReference>
<dbReference type="NCBIfam" id="TIGR01536">
    <property type="entry name" value="asn_synth_AEB"/>
    <property type="match status" value="1"/>
</dbReference>
<keyword evidence="4 9" id="KW-0547">Nucleotide-binding</keyword>
<dbReference type="GO" id="GO:0006529">
    <property type="term" value="P:asparagine biosynthetic process"/>
    <property type="evidence" value="ECO:0007669"/>
    <property type="project" value="UniProtKB-KW"/>
</dbReference>
<comment type="similarity">
    <text evidence="2">Belongs to the asparagine synthetase family.</text>
</comment>
<evidence type="ECO:0000256" key="3">
    <source>
        <dbReference type="ARBA" id="ARBA00012737"/>
    </source>
</evidence>
<accession>A0A5B2USB3</accession>
<dbReference type="Proteomes" id="UP000325296">
    <property type="component" value="Unassembled WGS sequence"/>
</dbReference>
<reference evidence="12 15" key="2">
    <citation type="submission" date="2019-09" db="EMBL/GenBank/DDBJ databases">
        <title>Draft genome sequence of Pseudomonas brenneri CCUG 51514(T).</title>
        <authorList>
            <person name="Tunovic T."/>
            <person name="Pineiro-Iglesias B."/>
            <person name="Unosson C."/>
            <person name="Inganas E."/>
            <person name="Ohlen M."/>
            <person name="Cardew S."/>
            <person name="Jensie-Markopoulos S."/>
            <person name="Salva-Serra F."/>
            <person name="Jaen-Luchoro D."/>
            <person name="Svensson-Stadler L."/>
            <person name="Chun J."/>
            <person name="Moore E."/>
        </authorList>
    </citation>
    <scope>NUCLEOTIDE SEQUENCE [LARGE SCALE GENOMIC DNA]</scope>
    <source>
        <strain evidence="12 15">CCUG 51514</strain>
    </source>
</reference>
<dbReference type="InterPro" id="IPR033738">
    <property type="entry name" value="AsnB_N"/>
</dbReference>
<reference evidence="13 14" key="1">
    <citation type="submission" date="2016-10" db="EMBL/GenBank/DDBJ databases">
        <authorList>
            <person name="Varghese N."/>
            <person name="Submissions S."/>
        </authorList>
    </citation>
    <scope>NUCLEOTIDE SEQUENCE [LARGE SCALE GENOMIC DNA]</scope>
    <source>
        <strain evidence="13 14">BS2771</strain>
    </source>
</reference>
<organism evidence="12 15">
    <name type="scientific">Pseudomonas brenneri</name>
    <dbReference type="NCBI Taxonomy" id="129817"/>
    <lineage>
        <taxon>Bacteria</taxon>
        <taxon>Pseudomonadati</taxon>
        <taxon>Pseudomonadota</taxon>
        <taxon>Gammaproteobacteria</taxon>
        <taxon>Pseudomonadales</taxon>
        <taxon>Pseudomonadaceae</taxon>
        <taxon>Pseudomonas</taxon>
    </lineage>
</organism>
<keyword evidence="8" id="KW-0028">Amino-acid biosynthesis</keyword>
<dbReference type="EC" id="6.3.5.4" evidence="3"/>
<sequence length="611" mass="68801">MCGITGWVDFSRVLTDQLPVVREMTASLARRGPDAEGIWQGQHALLGHRRLAIIDLSGGAQPMTFTTAGGATVALVYTGEVYNYVQLRESLRKAGHQFNTQSDTEVVLHAYLEWGEHCVDHLNGMFAFAIFDERHGRFLLLRDRLGVKPLFYASLDSGLLFASEPKAILAHPQFQHSLDVVGLVDALSLSKATAQTPFKGIRELPAGHRLQLLAGRAPLVQRYWSLERCEHTDNEAQTVEKTRALLEKALGEQLYADVPVCTLLSGGLDSTILTAMAQKKLQAEHGRVVNSFSVDFVGQAEQFRADTFRPDRDQPFALAAAEAIGSHHQTILIDNQELVDEAARQSVFRANDSAQTFGDVDTSLHLLFKAIGEHSTVAISGEAADEVFGGYAWFRDPQALEAQRFPWLSRMQLLQSEMINPDFNKLCDFTEYQRASYGQAVDSVEHLSGDSLEERKMREVCHMHLHRWLPILLDRKDRLSMYASLEVRVPFTDHELVHYVYNVPWSIKGKDCVEKWLLKQACADLVPAAILQRKKSPYPTSANLAYEQFLRGQTRALLQQADNPVFQIIDRTHLRRELDQPMSHFNSQLKRNNLETALSLAAWLKDYKLAL</sequence>
<feature type="active site" description="For GATase activity" evidence="8">
    <location>
        <position position="2"/>
    </location>
</feature>
<dbReference type="EMBL" id="LT629800">
    <property type="protein sequence ID" value="SDV10546.1"/>
    <property type="molecule type" value="Genomic_DNA"/>
</dbReference>
<name>A0A5B2USB3_9PSED</name>
<keyword evidence="14" id="KW-1185">Reference proteome</keyword>
<evidence type="ECO:0000313" key="12">
    <source>
        <dbReference type="EMBL" id="KAA2228839.1"/>
    </source>
</evidence>
<proteinExistence type="inferred from homology"/>
<evidence type="ECO:0000256" key="5">
    <source>
        <dbReference type="ARBA" id="ARBA00022840"/>
    </source>
</evidence>
<feature type="binding site" evidence="9">
    <location>
        <position position="294"/>
    </location>
    <ligand>
        <name>ATP</name>
        <dbReference type="ChEBI" id="CHEBI:30616"/>
    </ligand>
</feature>
<dbReference type="GO" id="GO:0005829">
    <property type="term" value="C:cytosol"/>
    <property type="evidence" value="ECO:0007669"/>
    <property type="project" value="TreeGrafter"/>
</dbReference>
<dbReference type="InterPro" id="IPR006426">
    <property type="entry name" value="Asn_synth_AEB"/>
</dbReference>
<feature type="site" description="Important for beta-aspartyl-AMP intermediate formation" evidence="10">
    <location>
        <position position="382"/>
    </location>
</feature>
<protein>
    <recommendedName>
        <fullName evidence="3">asparagine synthase (glutamine-hydrolyzing)</fullName>
        <ecNumber evidence="3">6.3.5.4</ecNumber>
    </recommendedName>
</protein>
<evidence type="ECO:0000256" key="2">
    <source>
        <dbReference type="ARBA" id="ARBA00005752"/>
    </source>
</evidence>
<keyword evidence="5 9" id="KW-0067">ATP-binding</keyword>
<dbReference type="CDD" id="cd00712">
    <property type="entry name" value="AsnB"/>
    <property type="match status" value="1"/>
</dbReference>
<dbReference type="InterPro" id="IPR001962">
    <property type="entry name" value="Asn_synthase"/>
</dbReference>
<dbReference type="AlphaFoldDB" id="A0A5B2USB3"/>
<comment type="pathway">
    <text evidence="1">Amino-acid biosynthesis; L-asparagine biosynthesis; L-asparagine from L-aspartate (L-Gln route): step 1/1.</text>
</comment>
<feature type="binding site" evidence="9">
    <location>
        <position position="263"/>
    </location>
    <ligand>
        <name>ATP</name>
        <dbReference type="ChEBI" id="CHEBI:30616"/>
    </ligand>
</feature>
<dbReference type="Pfam" id="PF00733">
    <property type="entry name" value="Asn_synthase"/>
    <property type="match status" value="1"/>
</dbReference>
<keyword evidence="12" id="KW-0436">Ligase</keyword>
<evidence type="ECO:0000256" key="4">
    <source>
        <dbReference type="ARBA" id="ARBA00022741"/>
    </source>
</evidence>
<dbReference type="SUPFAM" id="SSF52402">
    <property type="entry name" value="Adenine nucleotide alpha hydrolases-like"/>
    <property type="match status" value="1"/>
</dbReference>
<dbReference type="EMBL" id="VUOL01000009">
    <property type="protein sequence ID" value="KAA2228839.1"/>
    <property type="molecule type" value="Genomic_DNA"/>
</dbReference>
<evidence type="ECO:0000259" key="11">
    <source>
        <dbReference type="PROSITE" id="PS51278"/>
    </source>
</evidence>
<evidence type="ECO:0000256" key="9">
    <source>
        <dbReference type="PIRSR" id="PIRSR001589-2"/>
    </source>
</evidence>
<keyword evidence="6 8" id="KW-0315">Glutamine amidotransferase</keyword>
<dbReference type="Proteomes" id="UP000199620">
    <property type="component" value="Chromosome I"/>
</dbReference>
<evidence type="ECO:0000256" key="10">
    <source>
        <dbReference type="PIRSR" id="PIRSR001589-3"/>
    </source>
</evidence>
<evidence type="ECO:0000313" key="15">
    <source>
        <dbReference type="Proteomes" id="UP000325296"/>
    </source>
</evidence>
<comment type="catalytic activity">
    <reaction evidence="7">
        <text>L-aspartate + L-glutamine + ATP + H2O = L-asparagine + L-glutamate + AMP + diphosphate + H(+)</text>
        <dbReference type="Rhea" id="RHEA:12228"/>
        <dbReference type="ChEBI" id="CHEBI:15377"/>
        <dbReference type="ChEBI" id="CHEBI:15378"/>
        <dbReference type="ChEBI" id="CHEBI:29985"/>
        <dbReference type="ChEBI" id="CHEBI:29991"/>
        <dbReference type="ChEBI" id="CHEBI:30616"/>
        <dbReference type="ChEBI" id="CHEBI:33019"/>
        <dbReference type="ChEBI" id="CHEBI:58048"/>
        <dbReference type="ChEBI" id="CHEBI:58359"/>
        <dbReference type="ChEBI" id="CHEBI:456215"/>
        <dbReference type="EC" id="6.3.5.4"/>
    </reaction>
</comment>
<dbReference type="GO" id="GO:0005524">
    <property type="term" value="F:ATP binding"/>
    <property type="evidence" value="ECO:0007669"/>
    <property type="project" value="UniProtKB-KW"/>
</dbReference>
<dbReference type="CDD" id="cd01991">
    <property type="entry name" value="Asn_synthase_B_C"/>
    <property type="match status" value="1"/>
</dbReference>
<dbReference type="OrthoDB" id="9763290at2"/>
<dbReference type="InterPro" id="IPR014729">
    <property type="entry name" value="Rossmann-like_a/b/a_fold"/>
</dbReference>
<dbReference type="SUPFAM" id="SSF56235">
    <property type="entry name" value="N-terminal nucleophile aminohydrolases (Ntn hydrolases)"/>
    <property type="match status" value="1"/>
</dbReference>
<evidence type="ECO:0000256" key="6">
    <source>
        <dbReference type="ARBA" id="ARBA00022962"/>
    </source>
</evidence>
<feature type="binding site" evidence="9">
    <location>
        <begin position="380"/>
        <end position="381"/>
    </location>
    <ligand>
        <name>ATP</name>
        <dbReference type="ChEBI" id="CHEBI:30616"/>
    </ligand>
</feature>
<dbReference type="PANTHER" id="PTHR43284:SF1">
    <property type="entry name" value="ASPARAGINE SYNTHETASE"/>
    <property type="match status" value="1"/>
</dbReference>
<dbReference type="InterPro" id="IPR029055">
    <property type="entry name" value="Ntn_hydrolases_N"/>
</dbReference>
<dbReference type="PANTHER" id="PTHR43284">
    <property type="entry name" value="ASPARAGINE SYNTHETASE (GLUTAMINE-HYDROLYZING)"/>
    <property type="match status" value="1"/>
</dbReference>
<evidence type="ECO:0000256" key="1">
    <source>
        <dbReference type="ARBA" id="ARBA00005187"/>
    </source>
</evidence>
<evidence type="ECO:0000256" key="7">
    <source>
        <dbReference type="ARBA" id="ARBA00048741"/>
    </source>
</evidence>
<dbReference type="InterPro" id="IPR017932">
    <property type="entry name" value="GATase_2_dom"/>
</dbReference>
<feature type="binding site" evidence="9">
    <location>
        <position position="103"/>
    </location>
    <ligand>
        <name>L-glutamine</name>
        <dbReference type="ChEBI" id="CHEBI:58359"/>
    </ligand>
</feature>
<dbReference type="Pfam" id="PF13537">
    <property type="entry name" value="GATase_7"/>
    <property type="match status" value="1"/>
</dbReference>
<dbReference type="PROSITE" id="PS51278">
    <property type="entry name" value="GATASE_TYPE_2"/>
    <property type="match status" value="1"/>
</dbReference>
<dbReference type="InterPro" id="IPR051786">
    <property type="entry name" value="ASN_synthetase/amidase"/>
</dbReference>
<evidence type="ECO:0000256" key="8">
    <source>
        <dbReference type="PIRSR" id="PIRSR001589-1"/>
    </source>
</evidence>